<feature type="compositionally biased region" description="Low complexity" evidence="1">
    <location>
        <begin position="34"/>
        <end position="51"/>
    </location>
</feature>
<feature type="region of interest" description="Disordered" evidence="1">
    <location>
        <begin position="1"/>
        <end position="58"/>
    </location>
</feature>
<evidence type="ECO:0000313" key="2">
    <source>
        <dbReference type="EMBL" id="GAA4142649.1"/>
    </source>
</evidence>
<evidence type="ECO:0000256" key="1">
    <source>
        <dbReference type="SAM" id="MobiDB-lite"/>
    </source>
</evidence>
<comment type="caution">
    <text evidence="2">The sequence shown here is derived from an EMBL/GenBank/DDBJ whole genome shotgun (WGS) entry which is preliminary data.</text>
</comment>
<dbReference type="EMBL" id="BAABDO010000043">
    <property type="protein sequence ID" value="GAA4142649.1"/>
    <property type="molecule type" value="Genomic_DNA"/>
</dbReference>
<protein>
    <recommendedName>
        <fullName evidence="4">MFS transporter</fullName>
    </recommendedName>
</protein>
<organism evidence="2 3">
    <name type="scientific">Actinomadura keratinilytica</name>
    <dbReference type="NCBI Taxonomy" id="547461"/>
    <lineage>
        <taxon>Bacteria</taxon>
        <taxon>Bacillati</taxon>
        <taxon>Actinomycetota</taxon>
        <taxon>Actinomycetes</taxon>
        <taxon>Streptosporangiales</taxon>
        <taxon>Thermomonosporaceae</taxon>
        <taxon>Actinomadura</taxon>
    </lineage>
</organism>
<accession>A0ABP7YWV0</accession>
<sequence length="100" mass="10219">MSSSSSKTSATASGACRTRSENISGSVADGTEASFSRFTSTPPTRPSPLLTAATGPAPRTDPVDPCFACQRVSFSNGTIWSIAYGMLSTVLKETAAPVGL</sequence>
<feature type="compositionally biased region" description="Low complexity" evidence="1">
    <location>
        <begin position="1"/>
        <end position="13"/>
    </location>
</feature>
<gene>
    <name evidence="2" type="ORF">GCM10022416_31870</name>
</gene>
<keyword evidence="3" id="KW-1185">Reference proteome</keyword>
<name>A0ABP7YWV0_9ACTN</name>
<reference evidence="3" key="1">
    <citation type="journal article" date="2019" name="Int. J. Syst. Evol. Microbiol.">
        <title>The Global Catalogue of Microorganisms (GCM) 10K type strain sequencing project: providing services to taxonomists for standard genome sequencing and annotation.</title>
        <authorList>
            <consortium name="The Broad Institute Genomics Platform"/>
            <consortium name="The Broad Institute Genome Sequencing Center for Infectious Disease"/>
            <person name="Wu L."/>
            <person name="Ma J."/>
        </authorList>
    </citation>
    <scope>NUCLEOTIDE SEQUENCE [LARGE SCALE GENOMIC DNA]</scope>
    <source>
        <strain evidence="3">JCM 17316</strain>
    </source>
</reference>
<proteinExistence type="predicted"/>
<evidence type="ECO:0000313" key="3">
    <source>
        <dbReference type="Proteomes" id="UP001500266"/>
    </source>
</evidence>
<dbReference type="Proteomes" id="UP001500266">
    <property type="component" value="Unassembled WGS sequence"/>
</dbReference>
<evidence type="ECO:0008006" key="4">
    <source>
        <dbReference type="Google" id="ProtNLM"/>
    </source>
</evidence>